<reference evidence="1" key="1">
    <citation type="submission" date="2022-09" db="EMBL/GenBank/DDBJ databases">
        <title>Complete genome sequence of Rossellomorea vietnamensis strain RL-WG62, a newly isolated PGPR with the potential for plant salinity stress alleviation.</title>
        <authorList>
            <person name="Ren L."/>
            <person name="Wang G."/>
            <person name="Hu H."/>
        </authorList>
    </citation>
    <scope>NUCLEOTIDE SEQUENCE</scope>
    <source>
        <strain evidence="1">RL-WG62</strain>
    </source>
</reference>
<gene>
    <name evidence="1" type="primary">def</name>
    <name evidence="1" type="ORF">N5C46_05775</name>
</gene>
<dbReference type="EC" id="3.5.1.88" evidence="1"/>
<keyword evidence="2" id="KW-1185">Reference proteome</keyword>
<sequence length="184" mass="20479">MITMNDIIREGHPTLTMVAKEVPIPPSEEDREVLSSLLEYVINSQDPETAAKYGLRPGIGLAAPQINVSKRMLAVNVTDNQGKLYSYALFNPKIISHSIEKAYLTSGEGCLSVDRNVPGFVPRYARVTVRGWDVDGNEVKLRLKGLPAIVFQHEIDHLNGIMFYDHINPSNPFEPIPDAIAIER</sequence>
<accession>A0ACD4CBG1</accession>
<evidence type="ECO:0000313" key="1">
    <source>
        <dbReference type="EMBL" id="UXH45574.1"/>
    </source>
</evidence>
<organism evidence="1 2">
    <name type="scientific">Rossellomorea vietnamensis</name>
    <dbReference type="NCBI Taxonomy" id="218284"/>
    <lineage>
        <taxon>Bacteria</taxon>
        <taxon>Bacillati</taxon>
        <taxon>Bacillota</taxon>
        <taxon>Bacilli</taxon>
        <taxon>Bacillales</taxon>
        <taxon>Bacillaceae</taxon>
        <taxon>Rossellomorea</taxon>
    </lineage>
</organism>
<evidence type="ECO:0000313" key="2">
    <source>
        <dbReference type="Proteomes" id="UP001064027"/>
    </source>
</evidence>
<proteinExistence type="predicted"/>
<dbReference type="EMBL" id="CP104558">
    <property type="protein sequence ID" value="UXH45574.1"/>
    <property type="molecule type" value="Genomic_DNA"/>
</dbReference>
<dbReference type="Proteomes" id="UP001064027">
    <property type="component" value="Chromosome"/>
</dbReference>
<name>A0ACD4CBG1_9BACI</name>
<keyword evidence="1" id="KW-0378">Hydrolase</keyword>
<protein>
    <submittedName>
        <fullName evidence="1">Peptide deformylase</fullName>
        <ecNumber evidence="1">3.5.1.88</ecNumber>
    </submittedName>
</protein>